<dbReference type="PANTHER" id="PTHR33735">
    <property type="entry name" value="EXPRESSED PROTEIN"/>
    <property type="match status" value="1"/>
</dbReference>
<gene>
    <name evidence="2" type="primary">LOC103488552</name>
</gene>
<name>A0ABM3KKH0_CUCME</name>
<protein>
    <submittedName>
        <fullName evidence="2">Uncharacterized protein LOC103488552 isoform X1</fullName>
    </submittedName>
</protein>
<dbReference type="RefSeq" id="XP_050938291.1">
    <property type="nucleotide sequence ID" value="XM_051082334.1"/>
</dbReference>
<dbReference type="PANTHER" id="PTHR33735:SF14">
    <property type="entry name" value="PHAGE CAPSID SCAFFOLDING PROTEIN (GPO) SERINE PEPTIDASE"/>
    <property type="match status" value="1"/>
</dbReference>
<proteinExistence type="predicted"/>
<keyword evidence="1" id="KW-1185">Reference proteome</keyword>
<sequence>MWILSISSSSTYFGSPTIRSHHPHRRGSDLNLISHLHNHKSLSLPTTKPNLKNSTCSRSMAIFSADSMGLPPFLPFSNTPSQLWMAGVVLSAILSIWKTKNYWRPFLMLKEKVDTVVEKAEEAAEMAETTADGVDKAAEKIAEHLPDGSDLQKTAQSVDDAAKKIGKDADLAGDFCEKVRLFFSINPKFIPSIYISNISLYVYVRKVN</sequence>
<dbReference type="Proteomes" id="UP001652600">
    <property type="component" value="Chromosome 3"/>
</dbReference>
<dbReference type="GeneID" id="103488552"/>
<accession>A0ABM3KKH0</accession>
<evidence type="ECO:0000313" key="1">
    <source>
        <dbReference type="Proteomes" id="UP001652600"/>
    </source>
</evidence>
<evidence type="ECO:0000313" key="2">
    <source>
        <dbReference type="RefSeq" id="XP_050938291.1"/>
    </source>
</evidence>
<reference evidence="2" key="1">
    <citation type="submission" date="2025-08" db="UniProtKB">
        <authorList>
            <consortium name="RefSeq"/>
        </authorList>
    </citation>
    <scope>IDENTIFICATION</scope>
    <source>
        <tissue evidence="2">Stem</tissue>
    </source>
</reference>
<organism evidence="1 2">
    <name type="scientific">Cucumis melo</name>
    <name type="common">Muskmelon</name>
    <dbReference type="NCBI Taxonomy" id="3656"/>
    <lineage>
        <taxon>Eukaryota</taxon>
        <taxon>Viridiplantae</taxon>
        <taxon>Streptophyta</taxon>
        <taxon>Embryophyta</taxon>
        <taxon>Tracheophyta</taxon>
        <taxon>Spermatophyta</taxon>
        <taxon>Magnoliopsida</taxon>
        <taxon>eudicotyledons</taxon>
        <taxon>Gunneridae</taxon>
        <taxon>Pentapetalae</taxon>
        <taxon>rosids</taxon>
        <taxon>fabids</taxon>
        <taxon>Cucurbitales</taxon>
        <taxon>Cucurbitaceae</taxon>
        <taxon>Benincaseae</taxon>
        <taxon>Cucumis</taxon>
    </lineage>
</organism>